<evidence type="ECO:0000313" key="2">
    <source>
        <dbReference type="EMBL" id="KAJ9580637.1"/>
    </source>
</evidence>
<dbReference type="AlphaFoldDB" id="A0AAD7ZID6"/>
<accession>A0AAD7ZID6</accession>
<gene>
    <name evidence="2" type="ORF">L9F63_024186</name>
</gene>
<feature type="transmembrane region" description="Helical" evidence="1">
    <location>
        <begin position="20"/>
        <end position="40"/>
    </location>
</feature>
<keyword evidence="1" id="KW-1133">Transmembrane helix</keyword>
<reference evidence="2" key="1">
    <citation type="journal article" date="2023" name="IScience">
        <title>Live-bearing cockroach genome reveals convergent evolutionary mechanisms linked to viviparity in insects and beyond.</title>
        <authorList>
            <person name="Fouks B."/>
            <person name="Harrison M.C."/>
            <person name="Mikhailova A.A."/>
            <person name="Marchal E."/>
            <person name="English S."/>
            <person name="Carruthers M."/>
            <person name="Jennings E.C."/>
            <person name="Chiamaka E.L."/>
            <person name="Frigard R.A."/>
            <person name="Pippel M."/>
            <person name="Attardo G.M."/>
            <person name="Benoit J.B."/>
            <person name="Bornberg-Bauer E."/>
            <person name="Tobe S.S."/>
        </authorList>
    </citation>
    <scope>NUCLEOTIDE SEQUENCE</scope>
    <source>
        <strain evidence="2">Stay&amp;Tobe</strain>
    </source>
</reference>
<comment type="caution">
    <text evidence="2">The sequence shown here is derived from an EMBL/GenBank/DDBJ whole genome shotgun (WGS) entry which is preliminary data.</text>
</comment>
<feature type="non-terminal residue" evidence="2">
    <location>
        <position position="1"/>
    </location>
</feature>
<proteinExistence type="predicted"/>
<name>A0AAD7ZID6_DIPPU</name>
<keyword evidence="1" id="KW-0472">Membrane</keyword>
<keyword evidence="3" id="KW-1185">Reference proteome</keyword>
<sequence>VNKTRIYINYSTLYKARSVILARKLFFSFLYICIAFALTIEINHKKSQTIGTLCQPC</sequence>
<protein>
    <submittedName>
        <fullName evidence="2">Uncharacterized protein</fullName>
    </submittedName>
</protein>
<dbReference type="EMBL" id="JASPKZ010008229">
    <property type="protein sequence ID" value="KAJ9580637.1"/>
    <property type="molecule type" value="Genomic_DNA"/>
</dbReference>
<dbReference type="Proteomes" id="UP001233999">
    <property type="component" value="Unassembled WGS sequence"/>
</dbReference>
<keyword evidence="1" id="KW-0812">Transmembrane</keyword>
<feature type="non-terminal residue" evidence="2">
    <location>
        <position position="57"/>
    </location>
</feature>
<evidence type="ECO:0000256" key="1">
    <source>
        <dbReference type="SAM" id="Phobius"/>
    </source>
</evidence>
<organism evidence="2 3">
    <name type="scientific">Diploptera punctata</name>
    <name type="common">Pacific beetle cockroach</name>
    <dbReference type="NCBI Taxonomy" id="6984"/>
    <lineage>
        <taxon>Eukaryota</taxon>
        <taxon>Metazoa</taxon>
        <taxon>Ecdysozoa</taxon>
        <taxon>Arthropoda</taxon>
        <taxon>Hexapoda</taxon>
        <taxon>Insecta</taxon>
        <taxon>Pterygota</taxon>
        <taxon>Neoptera</taxon>
        <taxon>Polyneoptera</taxon>
        <taxon>Dictyoptera</taxon>
        <taxon>Blattodea</taxon>
        <taxon>Blaberoidea</taxon>
        <taxon>Blaberidae</taxon>
        <taxon>Diplopterinae</taxon>
        <taxon>Diploptera</taxon>
    </lineage>
</organism>
<reference evidence="2" key="2">
    <citation type="submission" date="2023-05" db="EMBL/GenBank/DDBJ databases">
        <authorList>
            <person name="Fouks B."/>
        </authorList>
    </citation>
    <scope>NUCLEOTIDE SEQUENCE</scope>
    <source>
        <strain evidence="2">Stay&amp;Tobe</strain>
        <tissue evidence="2">Testes</tissue>
    </source>
</reference>
<evidence type="ECO:0000313" key="3">
    <source>
        <dbReference type="Proteomes" id="UP001233999"/>
    </source>
</evidence>